<evidence type="ECO:0000313" key="2">
    <source>
        <dbReference type="EMBL" id="KDN88192.1"/>
    </source>
</evidence>
<protein>
    <submittedName>
        <fullName evidence="2">Uncharacterized protein</fullName>
    </submittedName>
</protein>
<reference evidence="2 3" key="1">
    <citation type="submission" date="2014-05" db="EMBL/GenBank/DDBJ databases">
        <title>Draft Genome Sequence of Kitasatospora cheerisanensis KCTC 2395.</title>
        <authorList>
            <person name="Nam D.H."/>
        </authorList>
    </citation>
    <scope>NUCLEOTIDE SEQUENCE [LARGE SCALE GENOMIC DNA]</scope>
    <source>
        <strain evidence="2 3">KCTC 2395</strain>
    </source>
</reference>
<dbReference type="PATRIC" id="fig|1348663.4.peg.27"/>
<feature type="compositionally biased region" description="Basic residues" evidence="1">
    <location>
        <begin position="14"/>
        <end position="31"/>
    </location>
</feature>
<evidence type="ECO:0000313" key="3">
    <source>
        <dbReference type="Proteomes" id="UP000027178"/>
    </source>
</evidence>
<gene>
    <name evidence="2" type="ORF">KCH_00420</name>
</gene>
<keyword evidence="3" id="KW-1185">Reference proteome</keyword>
<evidence type="ECO:0000256" key="1">
    <source>
        <dbReference type="SAM" id="MobiDB-lite"/>
    </source>
</evidence>
<feature type="compositionally biased region" description="Basic residues" evidence="1">
    <location>
        <begin position="89"/>
        <end position="103"/>
    </location>
</feature>
<accession>A0A066Z404</accession>
<feature type="region of interest" description="Disordered" evidence="1">
    <location>
        <begin position="1"/>
        <end position="139"/>
    </location>
</feature>
<comment type="caution">
    <text evidence="2">The sequence shown here is derived from an EMBL/GenBank/DDBJ whole genome shotgun (WGS) entry which is preliminary data.</text>
</comment>
<feature type="compositionally biased region" description="Basic and acidic residues" evidence="1">
    <location>
        <begin position="40"/>
        <end position="60"/>
    </location>
</feature>
<sequence>MAGPELRTLDIGHRRSPGRTRARSGVRRRGACPRAAGRCEAGEPQDRCQPRAFSDPHDRTVPSPPTPRPANGRLGGRAARATADTATRRSARVGRVRRRHPHPAARAMCRTGTGGRGNRSPTNGLAVGRYRAPMPSKRD</sequence>
<dbReference type="EMBL" id="JNBY01000003">
    <property type="protein sequence ID" value="KDN88192.1"/>
    <property type="molecule type" value="Genomic_DNA"/>
</dbReference>
<name>A0A066Z404_9ACTN</name>
<proteinExistence type="predicted"/>
<dbReference type="Proteomes" id="UP000027178">
    <property type="component" value="Unassembled WGS sequence"/>
</dbReference>
<feature type="compositionally biased region" description="Low complexity" evidence="1">
    <location>
        <begin position="69"/>
        <end position="85"/>
    </location>
</feature>
<dbReference type="HOGENOM" id="CLU_1842455_0_0_11"/>
<organism evidence="2 3">
    <name type="scientific">Kitasatospora cheerisanensis KCTC 2395</name>
    <dbReference type="NCBI Taxonomy" id="1348663"/>
    <lineage>
        <taxon>Bacteria</taxon>
        <taxon>Bacillati</taxon>
        <taxon>Actinomycetota</taxon>
        <taxon>Actinomycetes</taxon>
        <taxon>Kitasatosporales</taxon>
        <taxon>Streptomycetaceae</taxon>
        <taxon>Kitasatospora</taxon>
    </lineage>
</organism>
<dbReference type="AlphaFoldDB" id="A0A066Z404"/>